<proteinExistence type="predicted"/>
<protein>
    <submittedName>
        <fullName evidence="1">Uncharacterized protein</fullName>
    </submittedName>
</protein>
<reference evidence="1" key="1">
    <citation type="submission" date="2018-02" db="EMBL/GenBank/DDBJ databases">
        <title>Rhizophora mucronata_Transcriptome.</title>
        <authorList>
            <person name="Meera S.P."/>
            <person name="Sreeshan A."/>
            <person name="Augustine A."/>
        </authorList>
    </citation>
    <scope>NUCLEOTIDE SEQUENCE</scope>
    <source>
        <tissue evidence="1">Leaf</tissue>
    </source>
</reference>
<sequence length="17" mass="1890">MVSCINKSSYNSMIANQ</sequence>
<evidence type="ECO:0000313" key="1">
    <source>
        <dbReference type="EMBL" id="MBX65456.1"/>
    </source>
</evidence>
<dbReference type="AlphaFoldDB" id="A0A2P2QET3"/>
<name>A0A2P2QET3_RHIMU</name>
<accession>A0A2P2QET3</accession>
<organism evidence="1">
    <name type="scientific">Rhizophora mucronata</name>
    <name type="common">Asiatic mangrove</name>
    <dbReference type="NCBI Taxonomy" id="61149"/>
    <lineage>
        <taxon>Eukaryota</taxon>
        <taxon>Viridiplantae</taxon>
        <taxon>Streptophyta</taxon>
        <taxon>Embryophyta</taxon>
        <taxon>Tracheophyta</taxon>
        <taxon>Spermatophyta</taxon>
        <taxon>Magnoliopsida</taxon>
        <taxon>eudicotyledons</taxon>
        <taxon>Gunneridae</taxon>
        <taxon>Pentapetalae</taxon>
        <taxon>rosids</taxon>
        <taxon>fabids</taxon>
        <taxon>Malpighiales</taxon>
        <taxon>Rhizophoraceae</taxon>
        <taxon>Rhizophora</taxon>
    </lineage>
</organism>
<dbReference type="EMBL" id="GGEC01084972">
    <property type="protein sequence ID" value="MBX65456.1"/>
    <property type="molecule type" value="Transcribed_RNA"/>
</dbReference>